<keyword evidence="1" id="KW-0677">Repeat</keyword>
<reference evidence="3" key="1">
    <citation type="submission" date="2020-11" db="EMBL/GenBank/DDBJ databases">
        <authorList>
            <consortium name="DOE Joint Genome Institute"/>
            <person name="Ahrendt S."/>
            <person name="Riley R."/>
            <person name="Andreopoulos W."/>
            <person name="Labutti K."/>
            <person name="Pangilinan J."/>
            <person name="Ruiz-Duenas F.J."/>
            <person name="Barrasa J.M."/>
            <person name="Sanchez-Garcia M."/>
            <person name="Camarero S."/>
            <person name="Miyauchi S."/>
            <person name="Serrano A."/>
            <person name="Linde D."/>
            <person name="Babiker R."/>
            <person name="Drula E."/>
            <person name="Ayuso-Fernandez I."/>
            <person name="Pacheco R."/>
            <person name="Padilla G."/>
            <person name="Ferreira P."/>
            <person name="Barriuso J."/>
            <person name="Kellner H."/>
            <person name="Castanera R."/>
            <person name="Alfaro M."/>
            <person name="Ramirez L."/>
            <person name="Pisabarro A.G."/>
            <person name="Kuo A."/>
            <person name="Tritt A."/>
            <person name="Lipzen A."/>
            <person name="He G."/>
            <person name="Yan M."/>
            <person name="Ng V."/>
            <person name="Cullen D."/>
            <person name="Martin F."/>
            <person name="Rosso M.-N."/>
            <person name="Henrissat B."/>
            <person name="Hibbett D."/>
            <person name="Martinez A.T."/>
            <person name="Grigoriev I.V."/>
        </authorList>
    </citation>
    <scope>NUCLEOTIDE SEQUENCE</scope>
    <source>
        <strain evidence="3">CIRM-BRFM 674</strain>
    </source>
</reference>
<evidence type="ECO:0000313" key="3">
    <source>
        <dbReference type="EMBL" id="KAF9479014.1"/>
    </source>
</evidence>
<keyword evidence="4" id="KW-1185">Reference proteome</keyword>
<protein>
    <recommendedName>
        <fullName evidence="2">Nephrocystin 3-like N-terminal domain-containing protein</fullName>
    </recommendedName>
</protein>
<organism evidence="3 4">
    <name type="scientific">Pholiota conissans</name>
    <dbReference type="NCBI Taxonomy" id="109636"/>
    <lineage>
        <taxon>Eukaryota</taxon>
        <taxon>Fungi</taxon>
        <taxon>Dikarya</taxon>
        <taxon>Basidiomycota</taxon>
        <taxon>Agaricomycotina</taxon>
        <taxon>Agaricomycetes</taxon>
        <taxon>Agaricomycetidae</taxon>
        <taxon>Agaricales</taxon>
        <taxon>Agaricineae</taxon>
        <taxon>Strophariaceae</taxon>
        <taxon>Pholiota</taxon>
    </lineage>
</organism>
<name>A0A9P5Z0R3_9AGAR</name>
<dbReference type="Proteomes" id="UP000807469">
    <property type="component" value="Unassembled WGS sequence"/>
</dbReference>
<proteinExistence type="predicted"/>
<dbReference type="PANTHER" id="PTHR10039:SF16">
    <property type="entry name" value="GPI INOSITOL-DEACYLASE"/>
    <property type="match status" value="1"/>
</dbReference>
<dbReference type="InterPro" id="IPR056884">
    <property type="entry name" value="NPHP3-like_N"/>
</dbReference>
<evidence type="ECO:0000256" key="1">
    <source>
        <dbReference type="ARBA" id="ARBA00022737"/>
    </source>
</evidence>
<evidence type="ECO:0000259" key="2">
    <source>
        <dbReference type="Pfam" id="PF24883"/>
    </source>
</evidence>
<dbReference type="AlphaFoldDB" id="A0A9P5Z0R3"/>
<dbReference type="Pfam" id="PF24883">
    <property type="entry name" value="NPHP3_N"/>
    <property type="match status" value="1"/>
</dbReference>
<evidence type="ECO:0000313" key="4">
    <source>
        <dbReference type="Proteomes" id="UP000807469"/>
    </source>
</evidence>
<accession>A0A9P5Z0R3</accession>
<dbReference type="OrthoDB" id="7464126at2759"/>
<comment type="caution">
    <text evidence="3">The sequence shown here is derived from an EMBL/GenBank/DDBJ whole genome shotgun (WGS) entry which is preliminary data.</text>
</comment>
<gene>
    <name evidence="3" type="ORF">BDN70DRAFT_807702</name>
</gene>
<feature type="domain" description="Nephrocystin 3-like N-terminal" evidence="2">
    <location>
        <begin position="5"/>
        <end position="75"/>
    </location>
</feature>
<dbReference type="PANTHER" id="PTHR10039">
    <property type="entry name" value="AMELOGENIN"/>
    <property type="match status" value="1"/>
</dbReference>
<dbReference type="EMBL" id="MU155222">
    <property type="protein sequence ID" value="KAF9479014.1"/>
    <property type="molecule type" value="Genomic_DNA"/>
</dbReference>
<sequence>MLEELYHSNFRGHQQPSTESLQNTFDRIVDGFHPVPIYIVIDSLDECVDRVESLGWIYSLAGRRRENLHIIVASRPESDIIDILQQEDFINCVDLMDEVDQDIELYLEEHVGRLADVKKWKEETRQAVKSTLADGAQGMFQWVSLQLVGLKKCPNEQSVLKQLKSLPKGLDKTYDLILSKIDEDYHLHTQTFLRWLCFSAHPMSLEEIAETIVVDFDFEDGPRCDPARRYNNKRDVLEKCAGLITESGGTNSI</sequence>